<evidence type="ECO:0000259" key="3">
    <source>
        <dbReference type="PROSITE" id="PS51819"/>
    </source>
</evidence>
<organism evidence="4 5">
    <name type="scientific">Vulcanimicrobium alpinum</name>
    <dbReference type="NCBI Taxonomy" id="3016050"/>
    <lineage>
        <taxon>Bacteria</taxon>
        <taxon>Bacillati</taxon>
        <taxon>Vulcanimicrobiota</taxon>
        <taxon>Vulcanimicrobiia</taxon>
        <taxon>Vulcanimicrobiales</taxon>
        <taxon>Vulcanimicrobiaceae</taxon>
        <taxon>Vulcanimicrobium</taxon>
    </lineage>
</organism>
<reference evidence="4 5" key="1">
    <citation type="journal article" date="2022" name="ISME Commun">
        <title>Vulcanimicrobium alpinus gen. nov. sp. nov., the first cultivated representative of the candidate phylum 'Eremiobacterota', is a metabolically versatile aerobic anoxygenic phototroph.</title>
        <authorList>
            <person name="Yabe S."/>
            <person name="Muto K."/>
            <person name="Abe K."/>
            <person name="Yokota A."/>
            <person name="Staudigel H."/>
            <person name="Tebo B.M."/>
        </authorList>
    </citation>
    <scope>NUCLEOTIDE SEQUENCE [LARGE SCALE GENOMIC DNA]</scope>
    <source>
        <strain evidence="4 5">WC8-2</strain>
    </source>
</reference>
<feature type="domain" description="VOC" evidence="3">
    <location>
        <begin position="5"/>
        <end position="133"/>
    </location>
</feature>
<dbReference type="NCBIfam" id="TIGR03081">
    <property type="entry name" value="metmalonyl_epim"/>
    <property type="match status" value="1"/>
</dbReference>
<dbReference type="KEGG" id="vab:WPS_13440"/>
<dbReference type="Proteomes" id="UP001317532">
    <property type="component" value="Chromosome"/>
</dbReference>
<proteinExistence type="inferred from homology"/>
<dbReference type="GO" id="GO:0004493">
    <property type="term" value="F:methylmalonyl-CoA epimerase activity"/>
    <property type="evidence" value="ECO:0007669"/>
    <property type="project" value="TreeGrafter"/>
</dbReference>
<dbReference type="AlphaFoldDB" id="A0AAN1XXB2"/>
<evidence type="ECO:0000313" key="4">
    <source>
        <dbReference type="EMBL" id="BDE06068.1"/>
    </source>
</evidence>
<dbReference type="CDD" id="cd07249">
    <property type="entry name" value="MMCE"/>
    <property type="match status" value="1"/>
</dbReference>
<dbReference type="EMBL" id="AP025523">
    <property type="protein sequence ID" value="BDE06068.1"/>
    <property type="molecule type" value="Genomic_DNA"/>
</dbReference>
<dbReference type="InterPro" id="IPR029068">
    <property type="entry name" value="Glyas_Bleomycin-R_OHBP_Dase"/>
</dbReference>
<dbReference type="PROSITE" id="PS51819">
    <property type="entry name" value="VOC"/>
    <property type="match status" value="1"/>
</dbReference>
<protein>
    <submittedName>
        <fullName evidence="4">Methylmalonyl-CoA epimerase</fullName>
    </submittedName>
</protein>
<dbReference type="Gene3D" id="3.10.180.10">
    <property type="entry name" value="2,3-Dihydroxybiphenyl 1,2-Dioxygenase, domain 1"/>
    <property type="match status" value="1"/>
</dbReference>
<evidence type="ECO:0000313" key="5">
    <source>
        <dbReference type="Proteomes" id="UP001317532"/>
    </source>
</evidence>
<dbReference type="PANTHER" id="PTHR43048">
    <property type="entry name" value="METHYLMALONYL-COA EPIMERASE"/>
    <property type="match status" value="1"/>
</dbReference>
<keyword evidence="5" id="KW-1185">Reference proteome</keyword>
<dbReference type="GO" id="GO:0046872">
    <property type="term" value="F:metal ion binding"/>
    <property type="evidence" value="ECO:0007669"/>
    <property type="project" value="UniProtKB-KW"/>
</dbReference>
<accession>A0AAN1XXB2</accession>
<name>A0AAN1XXB2_UNVUL</name>
<sequence>MIDAPIDHVAIVVKDLDAAIALYTQTLGFSFVYREIVADQGIEAVGVRTGNAVIELLRPLDEESPIARYRGDAQTKLHHTAYRVADIRAELARLKAAGIRLIDEEPRRGAHGNTIAFLHPKSTGGVLVELCQPPGGGPPREG</sequence>
<dbReference type="PANTHER" id="PTHR43048:SF3">
    <property type="entry name" value="METHYLMALONYL-COA EPIMERASE, MITOCHONDRIAL"/>
    <property type="match status" value="1"/>
</dbReference>
<dbReference type="GO" id="GO:0046491">
    <property type="term" value="P:L-methylmalonyl-CoA metabolic process"/>
    <property type="evidence" value="ECO:0007669"/>
    <property type="project" value="TreeGrafter"/>
</dbReference>
<dbReference type="SUPFAM" id="SSF54593">
    <property type="entry name" value="Glyoxalase/Bleomycin resistance protein/Dihydroxybiphenyl dioxygenase"/>
    <property type="match status" value="1"/>
</dbReference>
<dbReference type="RefSeq" id="WP_317997057.1">
    <property type="nucleotide sequence ID" value="NZ_AP025523.1"/>
</dbReference>
<dbReference type="InterPro" id="IPR051785">
    <property type="entry name" value="MMCE/EMCE_epimerase"/>
</dbReference>
<dbReference type="InterPro" id="IPR017515">
    <property type="entry name" value="MeMalonyl-CoA_epimerase"/>
</dbReference>
<keyword evidence="2" id="KW-0479">Metal-binding</keyword>
<dbReference type="Pfam" id="PF13669">
    <property type="entry name" value="Glyoxalase_4"/>
    <property type="match status" value="1"/>
</dbReference>
<evidence type="ECO:0000256" key="2">
    <source>
        <dbReference type="ARBA" id="ARBA00022723"/>
    </source>
</evidence>
<gene>
    <name evidence="4" type="primary">mceE</name>
    <name evidence="4" type="ORF">WPS_13440</name>
</gene>
<comment type="similarity">
    <text evidence="1">Belongs to the methylmalonyl-CoA epimerase family.</text>
</comment>
<evidence type="ECO:0000256" key="1">
    <source>
        <dbReference type="ARBA" id="ARBA00009308"/>
    </source>
</evidence>
<dbReference type="InterPro" id="IPR037523">
    <property type="entry name" value="VOC_core"/>
</dbReference>